<accession>A0A486XV84</accession>
<protein>
    <submittedName>
        <fullName evidence="6">Ubiquinone biosynthesis monooxygenase UbiB</fullName>
    </submittedName>
</protein>
<dbReference type="PANTHER" id="PTHR43851:SF3">
    <property type="entry name" value="COENZYME Q8"/>
    <property type="match status" value="1"/>
</dbReference>
<keyword evidence="6" id="KW-0560">Oxidoreductase</keyword>
<proteinExistence type="inferred from homology"/>
<keyword evidence="4" id="KW-0067">ATP-binding</keyword>
<keyword evidence="6" id="KW-0830">Ubiquinone</keyword>
<dbReference type="AlphaFoldDB" id="A0A486XV84"/>
<dbReference type="GO" id="GO:0006744">
    <property type="term" value="P:ubiquinone biosynthetic process"/>
    <property type="evidence" value="ECO:0007669"/>
    <property type="project" value="TreeGrafter"/>
</dbReference>
<name>A0A486XV84_9GAMM</name>
<sequence>MSSNSKVPVNRLSRFGSLASLAGRVAGGMLAEGARQLAQGNRPTKAGMLLTTDNVRRVADKLAHMRGAAMKVGQLLSMDAGDMLPAELSDILARLRANANPMPPKQLTQVLRSELGENWLSHFSDFSFTPLAAASIGQVHQAYHDDGRRLAVKIQYPGIKASIDSDVDNVATLLRISGLLPSGVDYQSLLHEAKQQLNNEADYQLEAAYLSRYRQLLQQDTAYLLPEVLPELGSKNILCMTYVEGVPIETLQHDSQQVRDRVMQQLFVLLFRELFQFKLVQTDPNFANYLYNRDTEQLVLLDFGACRDYPVKISNAYRNLFVATIEDDQQAMANALTDIGFFSQNILPAQKQAVLNLVQLACEPLYENQSFNFAGSDLASRLRDAGTALSMRQNYWHTPPADALFLHRKIAGLYLLAARLGAQVNVRALLVPYLAENGATIA</sequence>
<dbReference type="GO" id="GO:0004497">
    <property type="term" value="F:monooxygenase activity"/>
    <property type="evidence" value="ECO:0007669"/>
    <property type="project" value="UniProtKB-KW"/>
</dbReference>
<feature type="domain" description="ABC1 atypical kinase-like" evidence="5">
    <location>
        <begin position="95"/>
        <end position="334"/>
    </location>
</feature>
<dbReference type="PANTHER" id="PTHR43851">
    <property type="match status" value="1"/>
</dbReference>
<reference evidence="6" key="1">
    <citation type="submission" date="2019-04" db="EMBL/GenBank/DDBJ databases">
        <authorList>
            <person name="Brambilla D."/>
        </authorList>
    </citation>
    <scope>NUCLEOTIDE SEQUENCE</scope>
    <source>
        <strain evidence="6">BAL1</strain>
    </source>
</reference>
<dbReference type="EMBL" id="CAAJGR010000025">
    <property type="protein sequence ID" value="VHO06233.1"/>
    <property type="molecule type" value="Genomic_DNA"/>
</dbReference>
<evidence type="ECO:0000256" key="3">
    <source>
        <dbReference type="ARBA" id="ARBA00022741"/>
    </source>
</evidence>
<organism evidence="6">
    <name type="scientific">Rheinheimera sp. BAL341</name>
    <dbReference type="NCBI Taxonomy" id="1708203"/>
    <lineage>
        <taxon>Bacteria</taxon>
        <taxon>Pseudomonadati</taxon>
        <taxon>Pseudomonadota</taxon>
        <taxon>Gammaproteobacteria</taxon>
        <taxon>Chromatiales</taxon>
        <taxon>Chromatiaceae</taxon>
        <taxon>Rheinheimera</taxon>
    </lineage>
</organism>
<evidence type="ECO:0000256" key="4">
    <source>
        <dbReference type="ARBA" id="ARBA00022840"/>
    </source>
</evidence>
<keyword evidence="2" id="KW-0808">Transferase</keyword>
<dbReference type="InterPro" id="IPR011009">
    <property type="entry name" value="Kinase-like_dom_sf"/>
</dbReference>
<dbReference type="InterPro" id="IPR034646">
    <property type="entry name" value="ADCK3_dom"/>
</dbReference>
<evidence type="ECO:0000259" key="5">
    <source>
        <dbReference type="Pfam" id="PF03109"/>
    </source>
</evidence>
<dbReference type="GO" id="GO:0005524">
    <property type="term" value="F:ATP binding"/>
    <property type="evidence" value="ECO:0007669"/>
    <property type="project" value="UniProtKB-KW"/>
</dbReference>
<keyword evidence="3" id="KW-0547">Nucleotide-binding</keyword>
<evidence type="ECO:0000256" key="1">
    <source>
        <dbReference type="ARBA" id="ARBA00009670"/>
    </source>
</evidence>
<dbReference type="GO" id="GO:0016740">
    <property type="term" value="F:transferase activity"/>
    <property type="evidence" value="ECO:0007669"/>
    <property type="project" value="UniProtKB-KW"/>
</dbReference>
<gene>
    <name evidence="6" type="ORF">BAL341_3268</name>
</gene>
<dbReference type="InterPro" id="IPR004147">
    <property type="entry name" value="ABC1_dom"/>
</dbReference>
<evidence type="ECO:0000256" key="2">
    <source>
        <dbReference type="ARBA" id="ARBA00022679"/>
    </source>
</evidence>
<dbReference type="Gene3D" id="1.10.510.10">
    <property type="entry name" value="Transferase(Phosphotransferase) domain 1"/>
    <property type="match status" value="1"/>
</dbReference>
<evidence type="ECO:0000313" key="6">
    <source>
        <dbReference type="EMBL" id="VHO06233.1"/>
    </source>
</evidence>
<dbReference type="SUPFAM" id="SSF56112">
    <property type="entry name" value="Protein kinase-like (PK-like)"/>
    <property type="match status" value="1"/>
</dbReference>
<comment type="similarity">
    <text evidence="1">Belongs to the protein kinase superfamily. ADCK protein kinase family.</text>
</comment>
<dbReference type="InterPro" id="IPR051409">
    <property type="entry name" value="Atypical_kinase_ADCK"/>
</dbReference>
<dbReference type="CDD" id="cd13970">
    <property type="entry name" value="ABC1_ADCK3"/>
    <property type="match status" value="1"/>
</dbReference>
<dbReference type="Pfam" id="PF03109">
    <property type="entry name" value="ABC1"/>
    <property type="match status" value="1"/>
</dbReference>
<keyword evidence="6" id="KW-0503">Monooxygenase</keyword>